<keyword evidence="3 8" id="KW-0963">Cytoplasm</keyword>
<evidence type="ECO:0000313" key="12">
    <source>
        <dbReference type="EMBL" id="ADN02901.1"/>
    </source>
</evidence>
<dbReference type="GO" id="GO:0016887">
    <property type="term" value="F:ATP hydrolysis activity"/>
    <property type="evidence" value="ECO:0007669"/>
    <property type="project" value="InterPro"/>
</dbReference>
<evidence type="ECO:0000256" key="6">
    <source>
        <dbReference type="ARBA" id="ARBA00023016"/>
    </source>
</evidence>
<dbReference type="GO" id="GO:0005737">
    <property type="term" value="C:cytoplasm"/>
    <property type="evidence" value="ECO:0007669"/>
    <property type="project" value="UniProtKB-SubCell"/>
</dbReference>
<feature type="domain" description="Histidine kinase/HSP90-like ATPase" evidence="11">
    <location>
        <begin position="24"/>
        <end position="180"/>
    </location>
</feature>
<dbReference type="SUPFAM" id="SSF110942">
    <property type="entry name" value="HSP90 C-terminal domain"/>
    <property type="match status" value="1"/>
</dbReference>
<evidence type="ECO:0000256" key="9">
    <source>
        <dbReference type="PIRSR" id="PIRSR002583-1"/>
    </source>
</evidence>
<evidence type="ECO:0000256" key="10">
    <source>
        <dbReference type="SAM" id="Coils"/>
    </source>
</evidence>
<evidence type="ECO:0000313" key="13">
    <source>
        <dbReference type="Proteomes" id="UP000001296"/>
    </source>
</evidence>
<dbReference type="HAMAP" id="MF_00505">
    <property type="entry name" value="HSP90"/>
    <property type="match status" value="1"/>
</dbReference>
<dbReference type="Gene3D" id="3.40.50.11260">
    <property type="match status" value="1"/>
</dbReference>
<dbReference type="SUPFAM" id="SSF55874">
    <property type="entry name" value="ATPase domain of HSP90 chaperone/DNA topoisomerase II/histidine kinase"/>
    <property type="match status" value="1"/>
</dbReference>
<dbReference type="PIRSF" id="PIRSF002583">
    <property type="entry name" value="Hsp90"/>
    <property type="match status" value="1"/>
</dbReference>
<feature type="binding site" evidence="9">
    <location>
        <begin position="120"/>
        <end position="125"/>
    </location>
    <ligand>
        <name>ATP</name>
        <dbReference type="ChEBI" id="CHEBI:30616"/>
    </ligand>
</feature>
<feature type="binding site" evidence="9">
    <location>
        <position position="332"/>
    </location>
    <ligand>
        <name>ATP</name>
        <dbReference type="ChEBI" id="CHEBI:30616"/>
    </ligand>
</feature>
<dbReference type="Gene3D" id="1.20.120.790">
    <property type="entry name" value="Heat shock protein 90, C-terminal domain"/>
    <property type="match status" value="1"/>
</dbReference>
<dbReference type="KEGG" id="sta:STHERM_c19660"/>
<dbReference type="InterPro" id="IPR003594">
    <property type="entry name" value="HATPase_dom"/>
</dbReference>
<comment type="subunit">
    <text evidence="8">Homodimer.</text>
</comment>
<reference key="1">
    <citation type="submission" date="2009-08" db="EMBL/GenBank/DDBJ databases">
        <title>The genome sequence of Spirochaeta thermophila DSM6192.</title>
        <authorList>
            <person name="Angelov A."/>
            <person name="Mientus M."/>
            <person name="Wittenberg S."/>
            <person name="Lehmann R."/>
            <person name="Liesegang H."/>
            <person name="Daniel R."/>
            <person name="Liebl W."/>
        </authorList>
    </citation>
    <scope>NUCLEOTIDE SEQUENCE</scope>
    <source>
        <strain>DSM 6192</strain>
    </source>
</reference>
<dbReference type="PRINTS" id="PR00775">
    <property type="entry name" value="HEATSHOCK90"/>
</dbReference>
<dbReference type="GO" id="GO:0140662">
    <property type="term" value="F:ATP-dependent protein folding chaperone"/>
    <property type="evidence" value="ECO:0007669"/>
    <property type="project" value="InterPro"/>
</dbReference>
<dbReference type="PaxDb" id="665571-STHERM_c19660"/>
<dbReference type="Gene3D" id="3.30.565.10">
    <property type="entry name" value="Histidine kinase-like ATPase, C-terminal domain"/>
    <property type="match status" value="1"/>
</dbReference>
<evidence type="ECO:0000256" key="7">
    <source>
        <dbReference type="ARBA" id="ARBA00023186"/>
    </source>
</evidence>
<dbReference type="Pfam" id="PF13589">
    <property type="entry name" value="HATPase_c_3"/>
    <property type="match status" value="1"/>
</dbReference>
<comment type="subcellular location">
    <subcellularLocation>
        <location evidence="1 8">Cytoplasm</location>
    </subcellularLocation>
</comment>
<keyword evidence="10" id="KW-0175">Coiled coil</keyword>
<comment type="function">
    <text evidence="8">Molecular chaperone. Has ATPase activity.</text>
</comment>
<dbReference type="EMBL" id="CP001698">
    <property type="protein sequence ID" value="ADN02901.1"/>
    <property type="molecule type" value="Genomic_DNA"/>
</dbReference>
<dbReference type="AlphaFoldDB" id="E0RQC5"/>
<feature type="coiled-coil region" evidence="10">
    <location>
        <begin position="479"/>
        <end position="508"/>
    </location>
</feature>
<feature type="binding site" evidence="9">
    <location>
        <position position="91"/>
    </location>
    <ligand>
        <name>ATP</name>
        <dbReference type="ChEBI" id="CHEBI:30616"/>
    </ligand>
</feature>
<dbReference type="GO" id="GO:0051082">
    <property type="term" value="F:unfolded protein binding"/>
    <property type="evidence" value="ECO:0007669"/>
    <property type="project" value="UniProtKB-UniRule"/>
</dbReference>
<sequence>MARHEFQTEVHRLLDIIIHSLYSHREIFLRELVSNASDALDKLRFLVLTDEAYKGVPFTPRIDIRFDEEGRSYLQVEDTGIGMNEQDLIENLGTIAKSGTSEFLSRLTGDAKKDATLIGQFGVGFYSAFMVADRVEVLTRKAGEEKAFLWVSDGKGEYEILPAERAGHGTTVKLYLNEQGKEFASRWRIEEIVRRYSNHIQFPIYLHYTEEKEGTRTEVEKQLNAAVALWRRPKGEISEQEYKDFYKTLTHDEEDPLFWLHFKAEGTLEYTVLLYVPSSAPFDMFSPHYRAGVKLYVKRVFITEDDKELLPTYLRFVRGVIDSEDLPLNVSREMLQEHRILATIRNAAVKRFLQECKRIAEEDPATYERFIREYNKPLKEGLYLDHQHRDVLIELVRFKSTKVEGYTSLAAYKERMKPDQKAVYYIAGGDEGLLRNAPILEAYKRRDIEVLIMDDEIDELLAPVIGSYQGVPLKAVHTRDAAEELGESEEEKRRREEKKDVLEKMKAVLKDRVKDVVASSRLSDVPAAAVLDERDLSPQMQAILKAMGQADLPETKPVLEVNLDHPVIERIRAAEGQELEDMVLLVYDQAVLTAGLKPEDGPEFARRIVRMLERA</sequence>
<reference evidence="12 13" key="2">
    <citation type="journal article" date="2010" name="J. Bacteriol.">
        <title>Genome sequence of the polysaccharide-degrading, thermophilic anaerobe Spirochaeta thermophila DSM 6192.</title>
        <authorList>
            <person name="Angelov A."/>
            <person name="Liebl S."/>
            <person name="Ballschmiter M."/>
            <person name="Bomeke M."/>
            <person name="Lehmann R."/>
            <person name="Liesegang H."/>
            <person name="Daniel R."/>
            <person name="Liebl W."/>
        </authorList>
    </citation>
    <scope>NUCLEOTIDE SEQUENCE [LARGE SCALE GENOMIC DNA]</scope>
    <source>
        <strain evidence="13">ATCC 49972 / DSM 6192 / RI 19.B1</strain>
    </source>
</reference>
<dbReference type="GO" id="GO:0005524">
    <property type="term" value="F:ATP binding"/>
    <property type="evidence" value="ECO:0007669"/>
    <property type="project" value="UniProtKB-UniRule"/>
</dbReference>
<evidence type="ECO:0000256" key="3">
    <source>
        <dbReference type="ARBA" id="ARBA00022490"/>
    </source>
</evidence>
<keyword evidence="4 8" id="KW-0547">Nucleotide-binding</keyword>
<dbReference type="InterPro" id="IPR020568">
    <property type="entry name" value="Ribosomal_Su5_D2-typ_SF"/>
</dbReference>
<dbReference type="PANTHER" id="PTHR11528">
    <property type="entry name" value="HEAT SHOCK PROTEIN 90 FAMILY MEMBER"/>
    <property type="match status" value="1"/>
</dbReference>
<feature type="binding site" evidence="9">
    <location>
        <begin position="98"/>
        <end position="99"/>
    </location>
    <ligand>
        <name>ATP</name>
        <dbReference type="ChEBI" id="CHEBI:30616"/>
    </ligand>
</feature>
<name>E0RQC5_WINT6</name>
<comment type="similarity">
    <text evidence="2 8">Belongs to the heat shock protein 90 family.</text>
</comment>
<dbReference type="InterPro" id="IPR019805">
    <property type="entry name" value="Heat_shock_protein_90_CS"/>
</dbReference>
<dbReference type="FunFam" id="3.30.565.10:FF:000009">
    <property type="entry name" value="Molecular chaperone HtpG"/>
    <property type="match status" value="1"/>
</dbReference>
<evidence type="ECO:0000256" key="2">
    <source>
        <dbReference type="ARBA" id="ARBA00008239"/>
    </source>
</evidence>
<dbReference type="Proteomes" id="UP000001296">
    <property type="component" value="Chromosome"/>
</dbReference>
<feature type="binding site" evidence="9">
    <location>
        <position position="78"/>
    </location>
    <ligand>
        <name>ATP</name>
        <dbReference type="ChEBI" id="CHEBI:30616"/>
    </ligand>
</feature>
<protein>
    <recommendedName>
        <fullName evidence="8">Chaperone protein HtpG</fullName>
    </recommendedName>
    <alternativeName>
        <fullName evidence="8">Heat shock protein HtpG</fullName>
    </alternativeName>
    <alternativeName>
        <fullName evidence="8">High temperature protein G</fullName>
    </alternativeName>
</protein>
<accession>E0RQC5</accession>
<dbReference type="RefSeq" id="WP_013314740.1">
    <property type="nucleotide sequence ID" value="NC_014484.1"/>
</dbReference>
<evidence type="ECO:0000256" key="1">
    <source>
        <dbReference type="ARBA" id="ARBA00004496"/>
    </source>
</evidence>
<keyword evidence="6 8" id="KW-0346">Stress response</keyword>
<keyword evidence="7 8" id="KW-0143">Chaperone</keyword>
<evidence type="ECO:0000256" key="8">
    <source>
        <dbReference type="HAMAP-Rule" id="MF_00505"/>
    </source>
</evidence>
<evidence type="ECO:0000259" key="11">
    <source>
        <dbReference type="SMART" id="SM00387"/>
    </source>
</evidence>
<dbReference type="InterPro" id="IPR001404">
    <property type="entry name" value="Hsp90_fam"/>
</dbReference>
<feature type="binding site" evidence="9">
    <location>
        <position position="31"/>
    </location>
    <ligand>
        <name>ATP</name>
        <dbReference type="ChEBI" id="CHEBI:30616"/>
    </ligand>
</feature>
<feature type="binding site" evidence="9">
    <location>
        <position position="170"/>
    </location>
    <ligand>
        <name>ATP</name>
        <dbReference type="ChEBI" id="CHEBI:30616"/>
    </ligand>
</feature>
<proteinExistence type="inferred from homology"/>
<gene>
    <name evidence="8 12" type="primary">htpG</name>
    <name evidence="12" type="ordered locus">STHERM_c19660</name>
</gene>
<feature type="region of interest" description="C" evidence="8">
    <location>
        <begin position="543"/>
        <end position="615"/>
    </location>
</feature>
<keyword evidence="5 8" id="KW-0067">ATP-binding</keyword>
<dbReference type="Pfam" id="PF00183">
    <property type="entry name" value="HSP90"/>
    <property type="match status" value="1"/>
</dbReference>
<dbReference type="HOGENOM" id="CLU_006684_3_0_12"/>
<feature type="binding site" evidence="9">
    <location>
        <position position="97"/>
    </location>
    <ligand>
        <name>ATP</name>
        <dbReference type="ChEBI" id="CHEBI:30616"/>
    </ligand>
</feature>
<dbReference type="InterPro" id="IPR020575">
    <property type="entry name" value="Hsp90_N"/>
</dbReference>
<feature type="binding site" evidence="9">
    <location>
        <position position="83"/>
    </location>
    <ligand>
        <name>ATP</name>
        <dbReference type="ChEBI" id="CHEBI:30616"/>
    </ligand>
</feature>
<comment type="caution">
    <text evidence="8">Lacks conserved residue(s) required for the propagation of feature annotation.</text>
</comment>
<dbReference type="CDD" id="cd16927">
    <property type="entry name" value="HATPase_Hsp90-like"/>
    <property type="match status" value="1"/>
</dbReference>
<dbReference type="InterPro" id="IPR037196">
    <property type="entry name" value="HSP90_C"/>
</dbReference>
<dbReference type="InterPro" id="IPR036890">
    <property type="entry name" value="HATPase_C_sf"/>
</dbReference>
<evidence type="ECO:0000256" key="5">
    <source>
        <dbReference type="ARBA" id="ARBA00022840"/>
    </source>
</evidence>
<dbReference type="PROSITE" id="PS00298">
    <property type="entry name" value="HSP90"/>
    <property type="match status" value="1"/>
</dbReference>
<dbReference type="Gene3D" id="3.30.230.80">
    <property type="match status" value="1"/>
</dbReference>
<evidence type="ECO:0000256" key="4">
    <source>
        <dbReference type="ARBA" id="ARBA00022741"/>
    </source>
</evidence>
<dbReference type="SMART" id="SM00387">
    <property type="entry name" value="HATPase_c"/>
    <property type="match status" value="1"/>
</dbReference>
<organism evidence="12 13">
    <name type="scientific">Winmispira thermophila (strain ATCC 49972 / DSM 6192 / RI 19.B1)</name>
    <name type="common">Spirochaeta thermophila</name>
    <dbReference type="NCBI Taxonomy" id="665571"/>
    <lineage>
        <taxon>Bacteria</taxon>
        <taxon>Pseudomonadati</taxon>
        <taxon>Spirochaetota</taxon>
        <taxon>Spirochaetia</taxon>
        <taxon>Winmispirales</taxon>
        <taxon>Winmispiraceae</taxon>
        <taxon>Winmispira</taxon>
    </lineage>
</organism>
<dbReference type="NCBIfam" id="NF003555">
    <property type="entry name" value="PRK05218.1"/>
    <property type="match status" value="1"/>
</dbReference>
<feature type="region of interest" description="A; substrate-binding" evidence="8">
    <location>
        <begin position="1"/>
        <end position="332"/>
    </location>
</feature>
<feature type="binding site" evidence="9">
    <location>
        <position position="35"/>
    </location>
    <ligand>
        <name>ATP</name>
        <dbReference type="ChEBI" id="CHEBI:30616"/>
    </ligand>
</feature>
<dbReference type="eggNOG" id="COG0326">
    <property type="taxonomic scope" value="Bacteria"/>
</dbReference>
<dbReference type="SUPFAM" id="SSF54211">
    <property type="entry name" value="Ribosomal protein S5 domain 2-like"/>
    <property type="match status" value="1"/>
</dbReference>